<dbReference type="SUPFAM" id="SSF52980">
    <property type="entry name" value="Restriction endonuclease-like"/>
    <property type="match status" value="1"/>
</dbReference>
<protein>
    <recommendedName>
        <fullName evidence="3">DUF559 domain-containing protein</fullName>
    </recommendedName>
</protein>
<dbReference type="Gene3D" id="3.40.960.10">
    <property type="entry name" value="VSR Endonuclease"/>
    <property type="match status" value="1"/>
</dbReference>
<name>A0ABS7HJH2_9MICO</name>
<evidence type="ECO:0000313" key="2">
    <source>
        <dbReference type="Proteomes" id="UP001196843"/>
    </source>
</evidence>
<dbReference type="RefSeq" id="WP_220299112.1">
    <property type="nucleotide sequence ID" value="NZ_JAEUAW010000001.1"/>
</dbReference>
<evidence type="ECO:0000313" key="1">
    <source>
        <dbReference type="EMBL" id="MBW9092367.1"/>
    </source>
</evidence>
<reference evidence="1 2" key="1">
    <citation type="journal article" date="2021" name="MBio">
        <title>Poor Competitiveness of Bradyrhizobium in Pigeon Pea Root Colonization in Indian Soils.</title>
        <authorList>
            <person name="Chalasani D."/>
            <person name="Basu A."/>
            <person name="Pullabhotla S.V.S.R.N."/>
            <person name="Jorrin B."/>
            <person name="Neal A.L."/>
            <person name="Poole P.S."/>
            <person name="Podile A.R."/>
            <person name="Tkacz A."/>
        </authorList>
    </citation>
    <scope>NUCLEOTIDE SEQUENCE [LARGE SCALE GENOMIC DNA]</scope>
    <source>
        <strain evidence="1 2">HU14</strain>
    </source>
</reference>
<accession>A0ABS7HJH2</accession>
<dbReference type="Proteomes" id="UP001196843">
    <property type="component" value="Unassembled WGS sequence"/>
</dbReference>
<dbReference type="InterPro" id="IPR011335">
    <property type="entry name" value="Restrct_endonuc-II-like"/>
</dbReference>
<comment type="caution">
    <text evidence="1">The sequence shown here is derived from an EMBL/GenBank/DDBJ whole genome shotgun (WGS) entry which is preliminary data.</text>
</comment>
<gene>
    <name evidence="1" type="ORF">JNB62_01580</name>
</gene>
<proteinExistence type="predicted"/>
<organism evidence="1 2">
    <name type="scientific">Microbacterium jejuense</name>
    <dbReference type="NCBI Taxonomy" id="1263637"/>
    <lineage>
        <taxon>Bacteria</taxon>
        <taxon>Bacillati</taxon>
        <taxon>Actinomycetota</taxon>
        <taxon>Actinomycetes</taxon>
        <taxon>Micrococcales</taxon>
        <taxon>Microbacteriaceae</taxon>
        <taxon>Microbacterium</taxon>
    </lineage>
</organism>
<evidence type="ECO:0008006" key="3">
    <source>
        <dbReference type="Google" id="ProtNLM"/>
    </source>
</evidence>
<sequence>MTRHGVRSTSAARTWLDLSADLDLPAFVAVTDHLISRRRRHCTKDELIAVHGASPHAPGAENRRRALDLCTDASESPRESELRCALELAGLPRPDCNIPIYDGTRFVARVDIFYRAQKLVVEYYGDYHRDPDQWSRDEVRRAELESLGYRVTVVTRRDFDDLAALAARIRRLLAA</sequence>
<keyword evidence="2" id="KW-1185">Reference proteome</keyword>
<dbReference type="EMBL" id="JAEUAW010000001">
    <property type="protein sequence ID" value="MBW9092367.1"/>
    <property type="molecule type" value="Genomic_DNA"/>
</dbReference>